<dbReference type="InterPro" id="IPR050161">
    <property type="entry name" value="Siro_Cobalamin_biosynth"/>
</dbReference>
<evidence type="ECO:0000256" key="6">
    <source>
        <dbReference type="ARBA" id="ARBA00022691"/>
    </source>
</evidence>
<keyword evidence="4 8" id="KW-0489">Methyltransferase</keyword>
<evidence type="ECO:0000256" key="2">
    <source>
        <dbReference type="ARBA" id="ARBA00005879"/>
    </source>
</evidence>
<dbReference type="UniPathway" id="UPA00148"/>
<dbReference type="AlphaFoldDB" id="A0A1X7KDI3"/>
<evidence type="ECO:0000256" key="4">
    <source>
        <dbReference type="ARBA" id="ARBA00022603"/>
    </source>
</evidence>
<evidence type="ECO:0000256" key="3">
    <source>
        <dbReference type="ARBA" id="ARBA00022573"/>
    </source>
</evidence>
<dbReference type="InterPro" id="IPR014776">
    <property type="entry name" value="4pyrrole_Mease_sub2"/>
</dbReference>
<dbReference type="PANTHER" id="PTHR45790:SF4">
    <property type="entry name" value="COBALT-PRECORRIN-4 C(11)-METHYLTRANSFERASE"/>
    <property type="match status" value="1"/>
</dbReference>
<protein>
    <submittedName>
        <fullName evidence="8">Precorrin-4/cobalt-precorrin-4 C11-methyltransferase</fullName>
    </submittedName>
</protein>
<dbReference type="CDD" id="cd11641">
    <property type="entry name" value="Precorrin-4_C11-MT"/>
    <property type="match status" value="1"/>
</dbReference>
<evidence type="ECO:0000259" key="7">
    <source>
        <dbReference type="Pfam" id="PF00590"/>
    </source>
</evidence>
<dbReference type="InterPro" id="IPR000878">
    <property type="entry name" value="4pyrrol_Mease"/>
</dbReference>
<evidence type="ECO:0000256" key="5">
    <source>
        <dbReference type="ARBA" id="ARBA00022679"/>
    </source>
</evidence>
<evidence type="ECO:0000256" key="1">
    <source>
        <dbReference type="ARBA" id="ARBA00004953"/>
    </source>
</evidence>
<dbReference type="InterPro" id="IPR003043">
    <property type="entry name" value="Uropor_MeTrfase_CS"/>
</dbReference>
<evidence type="ECO:0000313" key="9">
    <source>
        <dbReference type="Proteomes" id="UP000193355"/>
    </source>
</evidence>
<dbReference type="PANTHER" id="PTHR45790">
    <property type="entry name" value="SIROHEME SYNTHASE-RELATED"/>
    <property type="match status" value="1"/>
</dbReference>
<keyword evidence="5 8" id="KW-0808">Transferase</keyword>
<dbReference type="OrthoDB" id="9815856at2"/>
<feature type="domain" description="Tetrapyrrole methylase" evidence="7">
    <location>
        <begin position="8"/>
        <end position="213"/>
    </location>
</feature>
<keyword evidence="9" id="KW-1185">Reference proteome</keyword>
<dbReference type="Pfam" id="PF00590">
    <property type="entry name" value="TP_methylase"/>
    <property type="match status" value="1"/>
</dbReference>
<sequence length="257" mass="27611">MTKIPNPVHFVGAGPGAPDLITLRGKTLLETADLVIYAGSLVNPEILLWCRDSAVIMDSASMDLTEQVEAMERSFREGLSVVRLHTGDPSLYGAVAEQKRSLEDRGIPVVFVPGVSSLQASAAALGIQYTVPGGTQTLICTRRAGRTPVPQSESLEKLASHGATMVMFLSSDQAQEVAEDLITGGIAPETPSACVYRASWDDQIVIRSTLLELPGAMRERSIDRQALIIVGQCIDPGTSASLLYDRTFSHGFREGRE</sequence>
<accession>A0A1X7KDI3</accession>
<dbReference type="Gene3D" id="3.40.1010.10">
    <property type="entry name" value="Cobalt-precorrin-4 Transmethylase, Domain 1"/>
    <property type="match status" value="1"/>
</dbReference>
<evidence type="ECO:0000313" key="8">
    <source>
        <dbReference type="EMBL" id="SMG38940.1"/>
    </source>
</evidence>
<keyword evidence="3" id="KW-0169">Cobalamin biosynthesis</keyword>
<dbReference type="RefSeq" id="WP_085545087.1">
    <property type="nucleotide sequence ID" value="NZ_FXBB01000025.1"/>
</dbReference>
<name>A0A1X7KDI3_9BACT</name>
<dbReference type="STRING" id="561720.SAMN06275492_12526"/>
<keyword evidence="6" id="KW-0949">S-adenosyl-L-methionine</keyword>
<dbReference type="InterPro" id="IPR014777">
    <property type="entry name" value="4pyrrole_Mease_sub1"/>
</dbReference>
<dbReference type="Gene3D" id="3.30.950.10">
    <property type="entry name" value="Methyltransferase, Cobalt-precorrin-4 Transmethylase, Domain 2"/>
    <property type="match status" value="1"/>
</dbReference>
<proteinExistence type="inferred from homology"/>
<dbReference type="InterPro" id="IPR035996">
    <property type="entry name" value="4pyrrol_Methylase_sf"/>
</dbReference>
<dbReference type="NCBIfam" id="TIGR01465">
    <property type="entry name" value="cobM_cbiF"/>
    <property type="match status" value="1"/>
</dbReference>
<dbReference type="GO" id="GO:0032259">
    <property type="term" value="P:methylation"/>
    <property type="evidence" value="ECO:0007669"/>
    <property type="project" value="UniProtKB-KW"/>
</dbReference>
<dbReference type="GO" id="GO:0009236">
    <property type="term" value="P:cobalamin biosynthetic process"/>
    <property type="evidence" value="ECO:0007669"/>
    <property type="project" value="UniProtKB-UniPathway"/>
</dbReference>
<gene>
    <name evidence="8" type="ORF">SAMN06275492_12526</name>
</gene>
<organism evidence="8 9">
    <name type="scientific">Dethiosulfovibrio salsuginis</name>
    <dbReference type="NCBI Taxonomy" id="561720"/>
    <lineage>
        <taxon>Bacteria</taxon>
        <taxon>Thermotogati</taxon>
        <taxon>Synergistota</taxon>
        <taxon>Synergistia</taxon>
        <taxon>Synergistales</taxon>
        <taxon>Dethiosulfovibrionaceae</taxon>
        <taxon>Dethiosulfovibrio</taxon>
    </lineage>
</organism>
<comment type="similarity">
    <text evidence="2">Belongs to the precorrin methyltransferase family.</text>
</comment>
<dbReference type="EMBL" id="FXBB01000025">
    <property type="protein sequence ID" value="SMG38940.1"/>
    <property type="molecule type" value="Genomic_DNA"/>
</dbReference>
<dbReference type="GO" id="GO:0046026">
    <property type="term" value="F:precorrin-4 C11-methyltransferase activity"/>
    <property type="evidence" value="ECO:0007669"/>
    <property type="project" value="InterPro"/>
</dbReference>
<dbReference type="PROSITE" id="PS00839">
    <property type="entry name" value="SUMT_1"/>
    <property type="match status" value="1"/>
</dbReference>
<dbReference type="Proteomes" id="UP000193355">
    <property type="component" value="Unassembled WGS sequence"/>
</dbReference>
<dbReference type="InterPro" id="IPR006362">
    <property type="entry name" value="Cbl_synth_CobM/CibF"/>
</dbReference>
<comment type="pathway">
    <text evidence="1">Cofactor biosynthesis; adenosylcobalamin biosynthesis.</text>
</comment>
<reference evidence="9" key="1">
    <citation type="submission" date="2017-04" db="EMBL/GenBank/DDBJ databases">
        <authorList>
            <person name="Varghese N."/>
            <person name="Submissions S."/>
        </authorList>
    </citation>
    <scope>NUCLEOTIDE SEQUENCE [LARGE SCALE GENOMIC DNA]</scope>
    <source>
        <strain evidence="9">USBA 82</strain>
    </source>
</reference>
<dbReference type="SUPFAM" id="SSF53790">
    <property type="entry name" value="Tetrapyrrole methylase"/>
    <property type="match status" value="1"/>
</dbReference>